<protein>
    <submittedName>
        <fullName evidence="2">Uncharacterized protein</fullName>
    </submittedName>
</protein>
<evidence type="ECO:0000256" key="1">
    <source>
        <dbReference type="SAM" id="MobiDB-lite"/>
    </source>
</evidence>
<evidence type="ECO:0000313" key="3">
    <source>
        <dbReference type="Proteomes" id="UP001292094"/>
    </source>
</evidence>
<feature type="region of interest" description="Disordered" evidence="1">
    <location>
        <begin position="1"/>
        <end position="47"/>
    </location>
</feature>
<dbReference type="AlphaFoldDB" id="A0AAE1Q985"/>
<dbReference type="EMBL" id="JAWZYT010000514">
    <property type="protein sequence ID" value="KAK4322530.1"/>
    <property type="molecule type" value="Genomic_DNA"/>
</dbReference>
<accession>A0AAE1Q985</accession>
<proteinExistence type="predicted"/>
<reference evidence="2" key="1">
    <citation type="submission" date="2023-11" db="EMBL/GenBank/DDBJ databases">
        <title>Genome assemblies of two species of porcelain crab, Petrolisthes cinctipes and Petrolisthes manimaculis (Anomura: Porcellanidae).</title>
        <authorList>
            <person name="Angst P."/>
        </authorList>
    </citation>
    <scope>NUCLEOTIDE SEQUENCE</scope>
    <source>
        <strain evidence="2">PB745_02</strain>
        <tissue evidence="2">Gill</tissue>
    </source>
</reference>
<organism evidence="2 3">
    <name type="scientific">Petrolisthes manimaculis</name>
    <dbReference type="NCBI Taxonomy" id="1843537"/>
    <lineage>
        <taxon>Eukaryota</taxon>
        <taxon>Metazoa</taxon>
        <taxon>Ecdysozoa</taxon>
        <taxon>Arthropoda</taxon>
        <taxon>Crustacea</taxon>
        <taxon>Multicrustacea</taxon>
        <taxon>Malacostraca</taxon>
        <taxon>Eumalacostraca</taxon>
        <taxon>Eucarida</taxon>
        <taxon>Decapoda</taxon>
        <taxon>Pleocyemata</taxon>
        <taxon>Anomura</taxon>
        <taxon>Galatheoidea</taxon>
        <taxon>Porcellanidae</taxon>
        <taxon>Petrolisthes</taxon>
    </lineage>
</organism>
<dbReference type="Proteomes" id="UP001292094">
    <property type="component" value="Unassembled WGS sequence"/>
</dbReference>
<feature type="compositionally biased region" description="Polar residues" evidence="1">
    <location>
        <begin position="1"/>
        <end position="38"/>
    </location>
</feature>
<evidence type="ECO:0000313" key="2">
    <source>
        <dbReference type="EMBL" id="KAK4322530.1"/>
    </source>
</evidence>
<sequence>MSLATVRTTNSATIQTANSTRQPPHIPSSTDPHSNENAATGDKENDANLVRAVDKIMEKLETNDMEIGLMNEEIKTSGLRYKLRSFSNGRSLDPHSHFDLRSLDINGPEEAAVPDLSSCWIPLLDITQHHPLQTPLPSCRSS</sequence>
<comment type="caution">
    <text evidence="2">The sequence shown here is derived from an EMBL/GenBank/DDBJ whole genome shotgun (WGS) entry which is preliminary data.</text>
</comment>
<keyword evidence="3" id="KW-1185">Reference proteome</keyword>
<gene>
    <name evidence="2" type="ORF">Pmani_006711</name>
</gene>
<name>A0AAE1Q985_9EUCA</name>